<dbReference type="HAMAP" id="MF_00059">
    <property type="entry name" value="RNApol_bact_RpoA"/>
    <property type="match status" value="1"/>
</dbReference>
<evidence type="ECO:0000256" key="10">
    <source>
        <dbReference type="ARBA" id="ARBA00048552"/>
    </source>
</evidence>
<dbReference type="InterPro" id="IPR011262">
    <property type="entry name" value="DNA-dir_RNA_pol_insert"/>
</dbReference>
<evidence type="ECO:0000256" key="7">
    <source>
        <dbReference type="ARBA" id="ARBA00023163"/>
    </source>
</evidence>
<comment type="function">
    <text evidence="11">DNA-dependent RNA polymerase catalyzes the transcription of DNA into RNA using the four ribonucleoside triphosphates as substrates.</text>
</comment>
<dbReference type="EC" id="2.7.7.6" evidence="2 11"/>
<evidence type="ECO:0000256" key="1">
    <source>
        <dbReference type="ARBA" id="ARBA00007123"/>
    </source>
</evidence>
<dbReference type="SMART" id="SM00662">
    <property type="entry name" value="RPOLD"/>
    <property type="match status" value="1"/>
</dbReference>
<proteinExistence type="inferred from homology"/>
<keyword evidence="4 11" id="KW-0240">DNA-directed RNA polymerase</keyword>
<evidence type="ECO:0000259" key="12">
    <source>
        <dbReference type="SMART" id="SM00662"/>
    </source>
</evidence>
<gene>
    <name evidence="11 13" type="primary">rpoA</name>
    <name evidence="13" type="ORF">HRbin17_01797</name>
</gene>
<evidence type="ECO:0000256" key="6">
    <source>
        <dbReference type="ARBA" id="ARBA00022695"/>
    </source>
</evidence>
<keyword evidence="6 11" id="KW-0548">Nucleotidyltransferase</keyword>
<dbReference type="GO" id="GO:0003677">
    <property type="term" value="F:DNA binding"/>
    <property type="evidence" value="ECO:0007669"/>
    <property type="project" value="UniProtKB-UniRule"/>
</dbReference>
<dbReference type="Pfam" id="PF01193">
    <property type="entry name" value="RNA_pol_L"/>
    <property type="match status" value="1"/>
</dbReference>
<evidence type="ECO:0000313" key="14">
    <source>
        <dbReference type="Proteomes" id="UP000236173"/>
    </source>
</evidence>
<dbReference type="GO" id="GO:0046983">
    <property type="term" value="F:protein dimerization activity"/>
    <property type="evidence" value="ECO:0007669"/>
    <property type="project" value="InterPro"/>
</dbReference>
<evidence type="ECO:0000256" key="8">
    <source>
        <dbReference type="ARBA" id="ARBA00032524"/>
    </source>
</evidence>
<dbReference type="Pfam" id="PF01000">
    <property type="entry name" value="RNA_pol_A_bac"/>
    <property type="match status" value="1"/>
</dbReference>
<dbReference type="Gene3D" id="1.10.150.20">
    <property type="entry name" value="5' to 3' exonuclease, C-terminal subdomain"/>
    <property type="match status" value="1"/>
</dbReference>
<dbReference type="AlphaFoldDB" id="A0A2H5XDM7"/>
<name>A0A2H5XDM7_9BACT</name>
<dbReference type="InterPro" id="IPR011263">
    <property type="entry name" value="DNA-dir_RNA_pol_RpoA/D/Rpb3"/>
</dbReference>
<dbReference type="SUPFAM" id="SSF56553">
    <property type="entry name" value="Insert subdomain of RNA polymerase alpha subunit"/>
    <property type="match status" value="1"/>
</dbReference>
<feature type="region of interest" description="Alpha N-terminal domain (alpha-NTD)" evidence="11">
    <location>
        <begin position="1"/>
        <end position="249"/>
    </location>
</feature>
<comment type="subunit">
    <text evidence="11">Homodimer. The RNAP catalytic core consists of 2 alpha, 1 beta, 1 beta' and 1 omega subunit. When a sigma factor is associated with the core the holoenzyme is formed, which can initiate transcription.</text>
</comment>
<keyword evidence="7 11" id="KW-0804">Transcription</keyword>
<dbReference type="InterPro" id="IPR011773">
    <property type="entry name" value="DNA-dir_RpoA"/>
</dbReference>
<evidence type="ECO:0000256" key="3">
    <source>
        <dbReference type="ARBA" id="ARBA00015972"/>
    </source>
</evidence>
<dbReference type="Gene3D" id="3.30.1360.10">
    <property type="entry name" value="RNA polymerase, RBP11-like subunit"/>
    <property type="match status" value="1"/>
</dbReference>
<feature type="domain" description="DNA-directed RNA polymerase RpoA/D/Rpb3-type" evidence="12">
    <location>
        <begin position="22"/>
        <end position="234"/>
    </location>
</feature>
<feature type="region of interest" description="Alpha C-terminal domain (alpha-CTD)" evidence="11">
    <location>
        <begin position="256"/>
        <end position="324"/>
    </location>
</feature>
<dbReference type="GO" id="GO:0000428">
    <property type="term" value="C:DNA-directed RNA polymerase complex"/>
    <property type="evidence" value="ECO:0007669"/>
    <property type="project" value="UniProtKB-KW"/>
</dbReference>
<dbReference type="NCBIfam" id="TIGR02027">
    <property type="entry name" value="rpoA"/>
    <property type="match status" value="1"/>
</dbReference>
<dbReference type="GO" id="GO:0006351">
    <property type="term" value="P:DNA-templated transcription"/>
    <property type="evidence" value="ECO:0007669"/>
    <property type="project" value="UniProtKB-UniRule"/>
</dbReference>
<evidence type="ECO:0000256" key="11">
    <source>
        <dbReference type="HAMAP-Rule" id="MF_00059"/>
    </source>
</evidence>
<comment type="similarity">
    <text evidence="1 11">Belongs to the RNA polymerase alpha chain family.</text>
</comment>
<dbReference type="Pfam" id="PF03118">
    <property type="entry name" value="RNA_pol_A_CTD"/>
    <property type="match status" value="1"/>
</dbReference>
<accession>A0A2H5XDM7</accession>
<dbReference type="GO" id="GO:0003899">
    <property type="term" value="F:DNA-directed RNA polymerase activity"/>
    <property type="evidence" value="ECO:0007669"/>
    <property type="project" value="UniProtKB-UniRule"/>
</dbReference>
<dbReference type="GO" id="GO:0005737">
    <property type="term" value="C:cytoplasm"/>
    <property type="evidence" value="ECO:0007669"/>
    <property type="project" value="UniProtKB-ARBA"/>
</dbReference>
<dbReference type="EMBL" id="BEHT01000023">
    <property type="protein sequence ID" value="GBC99275.1"/>
    <property type="molecule type" value="Genomic_DNA"/>
</dbReference>
<evidence type="ECO:0000256" key="9">
    <source>
        <dbReference type="ARBA" id="ARBA00033070"/>
    </source>
</evidence>
<sequence>MLTMGELLVRPQIRELVREARYAKYEIAPLEPGMGTTLGNALRRVLLNDIIGAAITEVWIEGVPHEYTVIAGVKEDVVEILLNLKEVAIRVADTVNPRMSYIARIQVQGEGEVTGADIQMPFGFEVANPEVHIATLTDSNAALDMQLTIRLGKGYLPLERIDRAKLPLGTIPVDAIFAPVKKVNFIVEPTRVGVRSDYDRLVLEIWTNGAIDPDQALVEATQLLMEHLRLLQPLGMARRFVLQELGIDEGALPSSSGIPIASLGLPSRVVNSLQRSGILTLQELTRFSREELMERISGLGEQSVSLLEAKLREHGLWFREDSEE</sequence>
<dbReference type="SUPFAM" id="SSF47789">
    <property type="entry name" value="C-terminal domain of RNA polymerase alpha subunit"/>
    <property type="match status" value="1"/>
</dbReference>
<dbReference type="SUPFAM" id="SSF55257">
    <property type="entry name" value="RBP11-like subunits of RNA polymerase"/>
    <property type="match status" value="1"/>
</dbReference>
<dbReference type="InterPro" id="IPR011260">
    <property type="entry name" value="RNAP_asu_C"/>
</dbReference>
<organism evidence="13 14">
    <name type="scientific">Candidatus Fervidibacter japonicus</name>
    <dbReference type="NCBI Taxonomy" id="2035412"/>
    <lineage>
        <taxon>Bacteria</taxon>
        <taxon>Candidatus Fervidibacterota</taxon>
        <taxon>Candidatus Fervidibacter</taxon>
    </lineage>
</organism>
<evidence type="ECO:0000313" key="13">
    <source>
        <dbReference type="EMBL" id="GBC99275.1"/>
    </source>
</evidence>
<dbReference type="Proteomes" id="UP000236173">
    <property type="component" value="Unassembled WGS sequence"/>
</dbReference>
<comment type="catalytic activity">
    <reaction evidence="10 11">
        <text>RNA(n) + a ribonucleoside 5'-triphosphate = RNA(n+1) + diphosphate</text>
        <dbReference type="Rhea" id="RHEA:21248"/>
        <dbReference type="Rhea" id="RHEA-COMP:14527"/>
        <dbReference type="Rhea" id="RHEA-COMP:17342"/>
        <dbReference type="ChEBI" id="CHEBI:33019"/>
        <dbReference type="ChEBI" id="CHEBI:61557"/>
        <dbReference type="ChEBI" id="CHEBI:140395"/>
        <dbReference type="EC" id="2.7.7.6"/>
    </reaction>
</comment>
<evidence type="ECO:0000256" key="2">
    <source>
        <dbReference type="ARBA" id="ARBA00012418"/>
    </source>
</evidence>
<dbReference type="InterPro" id="IPR036603">
    <property type="entry name" value="RBP11-like"/>
</dbReference>
<evidence type="ECO:0000256" key="4">
    <source>
        <dbReference type="ARBA" id="ARBA00022478"/>
    </source>
</evidence>
<reference evidence="14" key="1">
    <citation type="submission" date="2017-09" db="EMBL/GenBank/DDBJ databases">
        <title>Metaegenomics of thermophilic ammonia-oxidizing enrichment culture.</title>
        <authorList>
            <person name="Kato S."/>
            <person name="Suzuki K."/>
        </authorList>
    </citation>
    <scope>NUCLEOTIDE SEQUENCE [LARGE SCALE GENOMIC DNA]</scope>
</reference>
<dbReference type="InterPro" id="IPR036643">
    <property type="entry name" value="RNApol_insert_sf"/>
</dbReference>
<comment type="caution">
    <text evidence="13">The sequence shown here is derived from an EMBL/GenBank/DDBJ whole genome shotgun (WGS) entry which is preliminary data.</text>
</comment>
<protein>
    <recommendedName>
        <fullName evidence="3 11">DNA-directed RNA polymerase subunit alpha</fullName>
        <shortName evidence="11">RNAP subunit alpha</shortName>
        <ecNumber evidence="2 11">2.7.7.6</ecNumber>
    </recommendedName>
    <alternativeName>
        <fullName evidence="9 11">RNA polymerase subunit alpha</fullName>
    </alternativeName>
    <alternativeName>
        <fullName evidence="8 11">Transcriptase subunit alpha</fullName>
    </alternativeName>
</protein>
<dbReference type="Gene3D" id="2.170.120.12">
    <property type="entry name" value="DNA-directed RNA polymerase, insert domain"/>
    <property type="match status" value="1"/>
</dbReference>
<dbReference type="CDD" id="cd06928">
    <property type="entry name" value="RNAP_alpha_NTD"/>
    <property type="match status" value="1"/>
</dbReference>
<dbReference type="NCBIfam" id="NF003519">
    <property type="entry name" value="PRK05182.2-5"/>
    <property type="match status" value="1"/>
</dbReference>
<keyword evidence="5 11" id="KW-0808">Transferase</keyword>
<dbReference type="FunFam" id="2.170.120.12:FF:000001">
    <property type="entry name" value="DNA-directed RNA polymerase subunit alpha"/>
    <property type="match status" value="1"/>
</dbReference>
<comment type="domain">
    <text evidence="11">The N-terminal domain is essential for RNAP assembly and basal transcription, whereas the C-terminal domain is involved in interaction with transcriptional regulators and with upstream promoter elements.</text>
</comment>
<evidence type="ECO:0000256" key="5">
    <source>
        <dbReference type="ARBA" id="ARBA00022679"/>
    </source>
</evidence>